<comment type="caution">
    <text evidence="2">The sequence shown here is derived from an EMBL/GenBank/DDBJ whole genome shotgun (WGS) entry which is preliminary data.</text>
</comment>
<feature type="transmembrane region" description="Helical" evidence="1">
    <location>
        <begin position="69"/>
        <end position="94"/>
    </location>
</feature>
<evidence type="ECO:0000256" key="1">
    <source>
        <dbReference type="SAM" id="Phobius"/>
    </source>
</evidence>
<feature type="transmembrane region" description="Helical" evidence="1">
    <location>
        <begin position="12"/>
        <end position="36"/>
    </location>
</feature>
<gene>
    <name evidence="2" type="ORF">K5V21_04395</name>
</gene>
<feature type="transmembrane region" description="Helical" evidence="1">
    <location>
        <begin position="151"/>
        <end position="174"/>
    </location>
</feature>
<accession>A0ABS7KVK7</accession>
<evidence type="ECO:0000313" key="2">
    <source>
        <dbReference type="EMBL" id="MBY0754692.1"/>
    </source>
</evidence>
<keyword evidence="1" id="KW-1133">Transmembrane helix</keyword>
<feature type="transmembrane region" description="Helical" evidence="1">
    <location>
        <begin position="225"/>
        <end position="250"/>
    </location>
</feature>
<sequence>MKAIREEINKDIKFVVMFSIFTSIIIILFLSVYPLIEINIKKNIDSNILNINKFSEMRPVVNYDSIVNYIAYMFDYIYIIAGIYGGALGACTFLDKKESNMSTNDYLVSKILGNIEKFLAYTLLIGMVTFVMIVLVTPMDGKIEYVLLEEVNLLIGLFIIGIFFMSIGFIISVVSKNKVMSIVISFVVVVYTYILGVVSRFSYKLEILKIFSPFENIKPIDIINYGYYGLVVFSIIITSICFILLTILAYKEIDERKNI</sequence>
<dbReference type="RefSeq" id="WP_221859523.1">
    <property type="nucleotide sequence ID" value="NZ_JAIKTU010000003.1"/>
</dbReference>
<dbReference type="EMBL" id="JAIKTU010000003">
    <property type="protein sequence ID" value="MBY0754692.1"/>
    <property type="molecule type" value="Genomic_DNA"/>
</dbReference>
<feature type="transmembrane region" description="Helical" evidence="1">
    <location>
        <begin position="181"/>
        <end position="203"/>
    </location>
</feature>
<keyword evidence="1" id="KW-0812">Transmembrane</keyword>
<protein>
    <recommendedName>
        <fullName evidence="4">ABC transporter permease</fullName>
    </recommendedName>
</protein>
<reference evidence="2 3" key="1">
    <citation type="journal article" date="2021" name="Cell Host Microbe">
        <title>in vivo commensal control of Clostridioides difficile virulence.</title>
        <authorList>
            <person name="Girinathan B.P."/>
            <person name="Dibenedetto N."/>
            <person name="Worley J.N."/>
            <person name="Peltier J."/>
            <person name="Arrieta-Ortiz M.L."/>
            <person name="Rupa Christinal Immanuel S."/>
            <person name="Lavin R."/>
            <person name="Delaney M.L."/>
            <person name="Cummins C."/>
            <person name="Hoffmann M."/>
            <person name="Luo Y."/>
            <person name="Gonzalez-Escalona N."/>
            <person name="Allard M."/>
            <person name="Onderdonk A.B."/>
            <person name="Gerber G.K."/>
            <person name="Sonenshein A.L."/>
            <person name="Baliga N."/>
            <person name="Dupuy B."/>
            <person name="Bry L."/>
        </authorList>
    </citation>
    <scope>NUCLEOTIDE SEQUENCE [LARGE SCALE GENOMIC DNA]</scope>
    <source>
        <strain evidence="2 3">DSM 599</strain>
    </source>
</reference>
<keyword evidence="1" id="KW-0472">Membrane</keyword>
<evidence type="ECO:0008006" key="4">
    <source>
        <dbReference type="Google" id="ProtNLM"/>
    </source>
</evidence>
<keyword evidence="3" id="KW-1185">Reference proteome</keyword>
<proteinExistence type="predicted"/>
<feature type="transmembrane region" description="Helical" evidence="1">
    <location>
        <begin position="118"/>
        <end position="139"/>
    </location>
</feature>
<name>A0ABS7KVK7_CLOSR</name>
<dbReference type="Proteomes" id="UP001299068">
    <property type="component" value="Unassembled WGS sequence"/>
</dbReference>
<organism evidence="2 3">
    <name type="scientific">Clostridium sardiniense</name>
    <name type="common">Clostridium absonum</name>
    <dbReference type="NCBI Taxonomy" id="29369"/>
    <lineage>
        <taxon>Bacteria</taxon>
        <taxon>Bacillati</taxon>
        <taxon>Bacillota</taxon>
        <taxon>Clostridia</taxon>
        <taxon>Eubacteriales</taxon>
        <taxon>Clostridiaceae</taxon>
        <taxon>Clostridium</taxon>
    </lineage>
</organism>
<evidence type="ECO:0000313" key="3">
    <source>
        <dbReference type="Proteomes" id="UP001299068"/>
    </source>
</evidence>